<feature type="region of interest" description="Disordered" evidence="8">
    <location>
        <begin position="1"/>
        <end position="23"/>
    </location>
</feature>
<evidence type="ECO:0000256" key="6">
    <source>
        <dbReference type="ARBA" id="ARBA00023242"/>
    </source>
</evidence>
<evidence type="ECO:0000256" key="1">
    <source>
        <dbReference type="ARBA" id="ARBA00004123"/>
    </source>
</evidence>
<feature type="region of interest" description="Disordered" evidence="8">
    <location>
        <begin position="361"/>
        <end position="400"/>
    </location>
</feature>
<keyword evidence="5" id="KW-0862">Zinc</keyword>
<feature type="compositionally biased region" description="Basic residues" evidence="8">
    <location>
        <begin position="1"/>
        <end position="12"/>
    </location>
</feature>
<gene>
    <name evidence="10" type="ORF">BDV95DRAFT_120070</name>
</gene>
<dbReference type="Gene3D" id="3.30.160.60">
    <property type="entry name" value="Classic Zinc Finger"/>
    <property type="match status" value="1"/>
</dbReference>
<comment type="subcellular location">
    <subcellularLocation>
        <location evidence="1">Nucleus</location>
    </subcellularLocation>
</comment>
<reference evidence="10 11" key="1">
    <citation type="submission" date="2020-01" db="EMBL/GenBank/DDBJ databases">
        <authorList>
            <consortium name="DOE Joint Genome Institute"/>
            <person name="Haridas S."/>
            <person name="Albert R."/>
            <person name="Binder M."/>
            <person name="Bloem J."/>
            <person name="Labutti K."/>
            <person name="Salamov A."/>
            <person name="Andreopoulos B."/>
            <person name="Baker S.E."/>
            <person name="Barry K."/>
            <person name="Bills G."/>
            <person name="Bluhm B.H."/>
            <person name="Cannon C."/>
            <person name="Castanera R."/>
            <person name="Culley D.E."/>
            <person name="Daum C."/>
            <person name="Ezra D."/>
            <person name="Gonzalez J.B."/>
            <person name="Henrissat B."/>
            <person name="Kuo A."/>
            <person name="Liang C."/>
            <person name="Lipzen A."/>
            <person name="Lutzoni F."/>
            <person name="Magnuson J."/>
            <person name="Mondo S."/>
            <person name="Nolan M."/>
            <person name="Ohm R."/>
            <person name="Pangilinan J."/>
            <person name="Park H.-J.H."/>
            <person name="Ramirez L."/>
            <person name="Alfaro M."/>
            <person name="Sun H."/>
            <person name="Tritt A."/>
            <person name="Yoshinaga Y."/>
            <person name="Zwiers L.-H.L."/>
            <person name="Turgeon B.G."/>
            <person name="Goodwin S.B."/>
            <person name="Spatafora J.W."/>
            <person name="Crous P.W."/>
            <person name="Grigoriev I.V."/>
        </authorList>
    </citation>
    <scope>NUCLEOTIDE SEQUENCE [LARGE SCALE GENOMIC DNA]</scope>
    <source>
        <strain evidence="10 11">CBS 611.86</strain>
    </source>
</reference>
<feature type="domain" description="C2H2-type" evidence="9">
    <location>
        <begin position="522"/>
        <end position="550"/>
    </location>
</feature>
<keyword evidence="6" id="KW-0539">Nucleus</keyword>
<dbReference type="EMBL" id="JAADJZ010000018">
    <property type="protein sequence ID" value="KAF2868702.1"/>
    <property type="molecule type" value="Genomic_DNA"/>
</dbReference>
<accession>A0A7C8MB55</accession>
<dbReference type="SMART" id="SM00355">
    <property type="entry name" value="ZnF_C2H2"/>
    <property type="match status" value="3"/>
</dbReference>
<sequence length="618" mass="69229">MLASLRVRRRSIGKSEEASDSPIMTEVLRSGDTESPRIVKHGAPGSYYGVAESQRARQDASELRVPIELEQKINAIGEMLKQLLTIVNKVDGDEGDVRRESRKTTGRLVRRFRGLVDNLAEIPRRFVRNSGSREDHYDIDVAIAGDEIRHRRVSELDTEPPEPPRLCADIESMGVIPFPPINEVESPPAELYSPPPPEYRVYSPRQLGTNNFNLVHRPRTVYKHDDWGLLAELPGNDQFIEESQNFESWTMPPDDDAETHDEMLDPNSDWMRRLNSGIVRTGSPASNPTRDQHGRHNVINDAPSRYFQREPSYVEGIADSITVRDVRGPMSNVGTQSRGLGAEDGRRYPRAAYPLCAQRTINPVGNGTQQSGESHAAPKGNELGALHGRQPDGPSSSHVLTPVISRRSEAEELGVNLRSVQRQPNIFFSHLRDTTLQMADLLDGSLRAEDNVPNQFSSPLIPIPDSPTYQFTEETDHAFHQQSLSPHSQDGGSSSGGVDAKHESRQDLTRLDQDSGSGADGFECSVCHDSFRTEGSRNKHMNRKHIRRYKCMVLDCGRDFNLNADLNRHKRTVHKTGVDETWRCGNDNCQTPQKVFHRRDNLLRHMSACGNERNGVAG</sequence>
<name>A0A7C8MB55_9PLEO</name>
<dbReference type="PANTHER" id="PTHR24388">
    <property type="entry name" value="ZINC FINGER PROTEIN"/>
    <property type="match status" value="1"/>
</dbReference>
<evidence type="ECO:0000313" key="10">
    <source>
        <dbReference type="EMBL" id="KAF2868702.1"/>
    </source>
</evidence>
<dbReference type="InterPro" id="IPR013087">
    <property type="entry name" value="Znf_C2H2_type"/>
</dbReference>
<evidence type="ECO:0000313" key="11">
    <source>
        <dbReference type="Proteomes" id="UP000481861"/>
    </source>
</evidence>
<dbReference type="GO" id="GO:0000981">
    <property type="term" value="F:DNA-binding transcription factor activity, RNA polymerase II-specific"/>
    <property type="evidence" value="ECO:0007669"/>
    <property type="project" value="TreeGrafter"/>
</dbReference>
<dbReference type="GO" id="GO:0008270">
    <property type="term" value="F:zinc ion binding"/>
    <property type="evidence" value="ECO:0007669"/>
    <property type="project" value="UniProtKB-KW"/>
</dbReference>
<dbReference type="PROSITE" id="PS00028">
    <property type="entry name" value="ZINC_FINGER_C2H2_1"/>
    <property type="match status" value="1"/>
</dbReference>
<dbReference type="Proteomes" id="UP000481861">
    <property type="component" value="Unassembled WGS sequence"/>
</dbReference>
<feature type="domain" description="C2H2-type" evidence="9">
    <location>
        <begin position="549"/>
        <end position="574"/>
    </location>
</feature>
<evidence type="ECO:0000256" key="7">
    <source>
        <dbReference type="PROSITE-ProRule" id="PRU00042"/>
    </source>
</evidence>
<feature type="region of interest" description="Disordered" evidence="8">
    <location>
        <begin position="478"/>
        <end position="518"/>
    </location>
</feature>
<organism evidence="10 11">
    <name type="scientific">Massariosphaeria phaeospora</name>
    <dbReference type="NCBI Taxonomy" id="100035"/>
    <lineage>
        <taxon>Eukaryota</taxon>
        <taxon>Fungi</taxon>
        <taxon>Dikarya</taxon>
        <taxon>Ascomycota</taxon>
        <taxon>Pezizomycotina</taxon>
        <taxon>Dothideomycetes</taxon>
        <taxon>Pleosporomycetidae</taxon>
        <taxon>Pleosporales</taxon>
        <taxon>Pleosporales incertae sedis</taxon>
        <taxon>Massariosphaeria</taxon>
    </lineage>
</organism>
<proteinExistence type="predicted"/>
<dbReference type="PROSITE" id="PS50157">
    <property type="entry name" value="ZINC_FINGER_C2H2_2"/>
    <property type="match status" value="2"/>
</dbReference>
<evidence type="ECO:0000256" key="8">
    <source>
        <dbReference type="SAM" id="MobiDB-lite"/>
    </source>
</evidence>
<dbReference type="PANTHER" id="PTHR24388:SF54">
    <property type="entry name" value="PROTEIN ESCARGOT"/>
    <property type="match status" value="1"/>
</dbReference>
<evidence type="ECO:0000259" key="9">
    <source>
        <dbReference type="PROSITE" id="PS50157"/>
    </source>
</evidence>
<evidence type="ECO:0000256" key="3">
    <source>
        <dbReference type="ARBA" id="ARBA00022737"/>
    </source>
</evidence>
<feature type="compositionally biased region" description="Basic and acidic residues" evidence="8">
    <location>
        <begin position="499"/>
        <end position="513"/>
    </location>
</feature>
<feature type="compositionally biased region" description="Polar residues" evidence="8">
    <location>
        <begin position="361"/>
        <end position="373"/>
    </location>
</feature>
<evidence type="ECO:0000256" key="5">
    <source>
        <dbReference type="ARBA" id="ARBA00022833"/>
    </source>
</evidence>
<dbReference type="InterPro" id="IPR050527">
    <property type="entry name" value="Snail/Krueppel_Znf"/>
</dbReference>
<keyword evidence="4 7" id="KW-0863">Zinc-finger</keyword>
<dbReference type="GO" id="GO:0005634">
    <property type="term" value="C:nucleus"/>
    <property type="evidence" value="ECO:0007669"/>
    <property type="project" value="UniProtKB-SubCell"/>
</dbReference>
<evidence type="ECO:0000256" key="4">
    <source>
        <dbReference type="ARBA" id="ARBA00022771"/>
    </source>
</evidence>
<dbReference type="GO" id="GO:0000978">
    <property type="term" value="F:RNA polymerase II cis-regulatory region sequence-specific DNA binding"/>
    <property type="evidence" value="ECO:0007669"/>
    <property type="project" value="TreeGrafter"/>
</dbReference>
<protein>
    <recommendedName>
        <fullName evidence="9">C2H2-type domain-containing protein</fullName>
    </recommendedName>
</protein>
<dbReference type="AlphaFoldDB" id="A0A7C8MB55"/>
<evidence type="ECO:0000256" key="2">
    <source>
        <dbReference type="ARBA" id="ARBA00022723"/>
    </source>
</evidence>
<keyword evidence="2" id="KW-0479">Metal-binding</keyword>
<dbReference type="Pfam" id="PF00096">
    <property type="entry name" value="zf-C2H2"/>
    <property type="match status" value="1"/>
</dbReference>
<feature type="compositionally biased region" description="Low complexity" evidence="8">
    <location>
        <begin position="483"/>
        <end position="492"/>
    </location>
</feature>
<feature type="region of interest" description="Disordered" evidence="8">
    <location>
        <begin position="282"/>
        <end position="303"/>
    </location>
</feature>
<keyword evidence="11" id="KW-1185">Reference proteome</keyword>
<dbReference type="OrthoDB" id="3798762at2759"/>
<keyword evidence="3" id="KW-0677">Repeat</keyword>
<comment type="caution">
    <text evidence="10">The sequence shown here is derived from an EMBL/GenBank/DDBJ whole genome shotgun (WGS) entry which is preliminary data.</text>
</comment>